<dbReference type="InterPro" id="IPR001173">
    <property type="entry name" value="Glyco_trans_2-like"/>
</dbReference>
<dbReference type="PANTHER" id="PTHR22916">
    <property type="entry name" value="GLYCOSYLTRANSFERASE"/>
    <property type="match status" value="1"/>
</dbReference>
<dbReference type="EMBL" id="SRMP02000004">
    <property type="protein sequence ID" value="MFN0290603.1"/>
    <property type="molecule type" value="Genomic_DNA"/>
</dbReference>
<dbReference type="SUPFAM" id="SSF53448">
    <property type="entry name" value="Nucleotide-diphospho-sugar transferases"/>
    <property type="match status" value="1"/>
</dbReference>
<gene>
    <name evidence="2" type="ORF">E5L68_004330</name>
</gene>
<keyword evidence="3" id="KW-1185">Reference proteome</keyword>
<dbReference type="Pfam" id="PF00535">
    <property type="entry name" value="Glycos_transf_2"/>
    <property type="match status" value="1"/>
</dbReference>
<evidence type="ECO:0000259" key="1">
    <source>
        <dbReference type="Pfam" id="PF00535"/>
    </source>
</evidence>
<evidence type="ECO:0000313" key="3">
    <source>
        <dbReference type="Proteomes" id="UP001517367"/>
    </source>
</evidence>
<comment type="caution">
    <text evidence="2">The sequence shown here is derived from an EMBL/GenBank/DDBJ whole genome shotgun (WGS) entry which is preliminary data.</text>
</comment>
<evidence type="ECO:0000313" key="2">
    <source>
        <dbReference type="EMBL" id="MFN0290603.1"/>
    </source>
</evidence>
<dbReference type="Gene3D" id="3.90.550.10">
    <property type="entry name" value="Spore Coat Polysaccharide Biosynthesis Protein SpsA, Chain A"/>
    <property type="match status" value="1"/>
</dbReference>
<proteinExistence type="predicted"/>
<accession>A0ABW9JDW0</accession>
<dbReference type="PANTHER" id="PTHR22916:SF3">
    <property type="entry name" value="UDP-GLCNAC:BETAGAL BETA-1,3-N-ACETYLGLUCOSAMINYLTRANSFERASE-LIKE PROTEIN 1"/>
    <property type="match status" value="1"/>
</dbReference>
<feature type="domain" description="Glycosyltransferase 2-like" evidence="1">
    <location>
        <begin position="15"/>
        <end position="144"/>
    </location>
</feature>
<sequence length="258" mass="29670">MQIQNSTVKLEPLVSIITPCYNSADFVKLTINSVLAQSYTNWELIVIDDKSTDDTCEIVETYTEKYPNIKLIKLEKNGGVANARNVGLAEAKGKYIAFLDSDDIWLQEKLTKQVTYMEEQSLPMTFCAYNRIDEAGAIISRKIEVPNSVNYRQLLSHNVIIFSTSLTLKSVIADTKFKKVGHEDWIFWLDIFKKPFSGFGINEPLVQYRIRQGSVSSNKLKVIGFTWKIYRESEKLGFFEAAYHFVKYAFATVWKRLK</sequence>
<dbReference type="Proteomes" id="UP001517367">
    <property type="component" value="Unassembled WGS sequence"/>
</dbReference>
<dbReference type="InterPro" id="IPR029044">
    <property type="entry name" value="Nucleotide-diphossugar_trans"/>
</dbReference>
<name>A0ABW9JDW0_9SPHI</name>
<organism evidence="2 3">
    <name type="scientific">Pedobacter helvus</name>
    <dbReference type="NCBI Taxonomy" id="2563444"/>
    <lineage>
        <taxon>Bacteria</taxon>
        <taxon>Pseudomonadati</taxon>
        <taxon>Bacteroidota</taxon>
        <taxon>Sphingobacteriia</taxon>
        <taxon>Sphingobacteriales</taxon>
        <taxon>Sphingobacteriaceae</taxon>
        <taxon>Pedobacter</taxon>
    </lineage>
</organism>
<dbReference type="RefSeq" id="WP_138729829.1">
    <property type="nucleotide sequence ID" value="NZ_SRMP02000004.1"/>
</dbReference>
<protein>
    <submittedName>
        <fullName evidence="2">Glycosyltransferase family 2 protein</fullName>
    </submittedName>
</protein>
<reference evidence="2 3" key="1">
    <citation type="submission" date="2024-12" db="EMBL/GenBank/DDBJ databases">
        <authorList>
            <person name="Hu S."/>
        </authorList>
    </citation>
    <scope>NUCLEOTIDE SEQUENCE [LARGE SCALE GENOMIC DNA]</scope>
    <source>
        <strain evidence="2 3">P-25</strain>
    </source>
</reference>
<dbReference type="CDD" id="cd00761">
    <property type="entry name" value="Glyco_tranf_GTA_type"/>
    <property type="match status" value="1"/>
</dbReference>